<proteinExistence type="inferred from homology"/>
<keyword evidence="9" id="KW-0633">Potassium transport</keyword>
<evidence type="ECO:0000256" key="5">
    <source>
        <dbReference type="ARBA" id="ARBA00022989"/>
    </source>
</evidence>
<dbReference type="GO" id="GO:0006813">
    <property type="term" value="P:potassium ion transport"/>
    <property type="evidence" value="ECO:0007669"/>
    <property type="project" value="UniProtKB-UniRule"/>
</dbReference>
<protein>
    <recommendedName>
        <fullName evidence="9">Potassium/proton antiporter CemA</fullName>
    </recommendedName>
    <alternativeName>
        <fullName evidence="9">Chloroplast envelope membrane protein A</fullName>
        <shortName evidence="9">CemA</shortName>
    </alternativeName>
</protein>
<name>A0A097KLL7_9CHLO</name>
<dbReference type="AlphaFoldDB" id="A0A097KLL7"/>
<dbReference type="Pfam" id="PF03040">
    <property type="entry name" value="CemA"/>
    <property type="match status" value="2"/>
</dbReference>
<dbReference type="GO" id="GO:0015078">
    <property type="term" value="F:proton transmembrane transporter activity"/>
    <property type="evidence" value="ECO:0007669"/>
    <property type="project" value="UniProtKB-UniRule"/>
</dbReference>
<comment type="similarity">
    <text evidence="8 9">Belongs to the CemA family.</text>
</comment>
<dbReference type="HAMAP" id="MF_01308">
    <property type="entry name" value="CemA_PxcA"/>
    <property type="match status" value="1"/>
</dbReference>
<evidence type="ECO:0000256" key="8">
    <source>
        <dbReference type="ARBA" id="ARBA00043980"/>
    </source>
</evidence>
<dbReference type="GO" id="GO:0015297">
    <property type="term" value="F:antiporter activity"/>
    <property type="evidence" value="ECO:0007669"/>
    <property type="project" value="UniProtKB-KW"/>
</dbReference>
<feature type="transmembrane region" description="Helical" evidence="9">
    <location>
        <begin position="308"/>
        <end position="329"/>
    </location>
</feature>
<keyword evidence="7 9" id="KW-0472">Membrane</keyword>
<keyword evidence="9" id="KW-0050">Antiport</keyword>
<evidence type="ECO:0000256" key="6">
    <source>
        <dbReference type="ARBA" id="ARBA00023065"/>
    </source>
</evidence>
<evidence type="ECO:0000256" key="9">
    <source>
        <dbReference type="HAMAP-Rule" id="MF_01308"/>
    </source>
</evidence>
<accession>A0A097KLL7</accession>
<dbReference type="EMBL" id="KM462869">
    <property type="protein sequence ID" value="AIT94079.1"/>
    <property type="molecule type" value="Genomic_DNA"/>
</dbReference>
<evidence type="ECO:0000256" key="1">
    <source>
        <dbReference type="ARBA" id="ARBA00004141"/>
    </source>
</evidence>
<dbReference type="GeneID" id="22159367"/>
<gene>
    <name evidence="9 10" type="primary">cemA</name>
</gene>
<reference evidence="10" key="1">
    <citation type="journal article" date="2014" name="BMC Evol. Biol.">
        <title>Chloroplast phylogenomic analysis resolves deep-level relationships within the green algal class Trebouxiophyceae.</title>
        <authorList>
            <person name="Lemieux C."/>
            <person name="Otis C."/>
            <person name="Turmel M."/>
        </authorList>
    </citation>
    <scope>NUCLEOTIDE SEQUENCE</scope>
</reference>
<keyword evidence="10" id="KW-0934">Plastid</keyword>
<dbReference type="GO" id="GO:0009706">
    <property type="term" value="C:chloroplast inner membrane"/>
    <property type="evidence" value="ECO:0007669"/>
    <property type="project" value="UniProtKB-SubCell"/>
</dbReference>
<evidence type="ECO:0000256" key="4">
    <source>
        <dbReference type="ARBA" id="ARBA00022781"/>
    </source>
</evidence>
<feature type="transmembrane region" description="Helical" evidence="9">
    <location>
        <begin position="389"/>
        <end position="411"/>
    </location>
</feature>
<keyword evidence="5 9" id="KW-1133">Transmembrane helix</keyword>
<evidence type="ECO:0000256" key="7">
    <source>
        <dbReference type="ARBA" id="ARBA00023136"/>
    </source>
</evidence>
<keyword evidence="9" id="KW-1001">Plastid inner membrane</keyword>
<keyword evidence="6 9" id="KW-0406">Ion transport</keyword>
<keyword evidence="3 9" id="KW-0812">Transmembrane</keyword>
<feature type="transmembrane region" description="Helical" evidence="9">
    <location>
        <begin position="350"/>
        <end position="369"/>
    </location>
</feature>
<dbReference type="PANTHER" id="PTHR33650">
    <property type="entry name" value="CHLOROPLAST ENVELOPE MEMBRANE PROTEIN-RELATED"/>
    <property type="match status" value="1"/>
</dbReference>
<comment type="catalytic activity">
    <reaction evidence="9">
        <text>K(+)(in) + H(+)(out) = K(+)(out) + H(+)(in)</text>
        <dbReference type="Rhea" id="RHEA:29467"/>
        <dbReference type="ChEBI" id="CHEBI:15378"/>
        <dbReference type="ChEBI" id="CHEBI:29103"/>
    </reaction>
</comment>
<evidence type="ECO:0000256" key="2">
    <source>
        <dbReference type="ARBA" id="ARBA00022448"/>
    </source>
</evidence>
<comment type="subcellular location">
    <subcellularLocation>
        <location evidence="1">Membrane</location>
        <topology evidence="1">Multi-pass membrane protein</topology>
    </subcellularLocation>
    <subcellularLocation>
        <location evidence="9">Plastid</location>
        <location evidence="9">Chloroplast inner membrane</location>
        <topology evidence="9">Multi-pass membrane protein</topology>
    </subcellularLocation>
</comment>
<comment type="function">
    <text evidence="9">Contributes to K(+)/H(+) antiport activity by supporting proton efflux to control proton extrusion and homeostasis in chloroplasts in a light-dependent manner to modulate photosynthesis. Prevents excessive induction of non-photochemical quenching (NPQ) under continuous-light conditions. Indirectly promotes efficient inorganic carbon uptake into chloroplasts.</text>
</comment>
<geneLocation type="chloroplast" evidence="10"/>
<keyword evidence="10" id="KW-0150">Chloroplast</keyword>
<dbReference type="RefSeq" id="YP_009105452.1">
    <property type="nucleotide sequence ID" value="NC_025532.1"/>
</dbReference>
<keyword evidence="4 9" id="KW-0375">Hydrogen ion transport</keyword>
<evidence type="ECO:0000313" key="10">
    <source>
        <dbReference type="EMBL" id="AIT94079.1"/>
    </source>
</evidence>
<dbReference type="InterPro" id="IPR004282">
    <property type="entry name" value="CemA"/>
</dbReference>
<sequence length="431" mass="50014">MAVEKTSLIPRSILRTFERFRQQLVPESEKIVIQEFLISRYQVLVSVRCLLSLICLPLLVNYLTKNFLLTPLTEYFWNTHQNEIFLNSYQQNRAFIQMQDFEEKLYFESLIDFCSNCRENKFPEESCFPGPRWPGLANKALLTNLPSERPTTHAFWLTKEAEQQTYVMFQNNNKNNITVSAVSPETTNFSFGKYKFPEASKSQGPLKDSHLSSYPKRVWLVKPKGSLNLQNNNLKLMSNISTNFVSDKINTNVLAKASNSSESFSINEQLVTKTSNCGFFDNKNYLVEKFQQKTLQLAFDYNQQSIQAITHVLGDLITFITINLLVIWMKPQIIILKSFLAESIYSLSDTTKSFLLILLTDLLVGFHSPKGWEVFIEVLLRHFGFPENQNFIFLFVGTFPVFLDTVFKYWIFRQLNKISPSTVATYHNMIE</sequence>
<keyword evidence="9" id="KW-0630">Potassium</keyword>
<organism evidence="10">
    <name type="scientific">Parietochloris pseudoalveolaris</name>
    <dbReference type="NCBI Taxonomy" id="3102"/>
    <lineage>
        <taxon>Eukaryota</taxon>
        <taxon>Viridiplantae</taxon>
        <taxon>Chlorophyta</taxon>
        <taxon>core chlorophytes</taxon>
        <taxon>Trebouxiophyceae</taxon>
        <taxon>Trebouxiales</taxon>
        <taxon>Trebouxiaceae</taxon>
        <taxon>Parietochloris</taxon>
    </lineage>
</organism>
<keyword evidence="2 9" id="KW-0813">Transport</keyword>
<dbReference type="PANTHER" id="PTHR33650:SF2">
    <property type="entry name" value="CHLOROPLAST ENVELOPE MEMBRANE PROTEIN"/>
    <property type="match status" value="1"/>
</dbReference>
<evidence type="ECO:0000256" key="3">
    <source>
        <dbReference type="ARBA" id="ARBA00022692"/>
    </source>
</evidence>